<sequence>MHQSMDNASLGFVRIVTVSGSGIENGTGIDIYTGDEVGIETRYFHIKDDETHSASTWAKPGRKGCEFAPDSKQRVVKKAVGKQPQSAGRRRRHSHAPSDHLEVVTFCVGVSSLARLRRPTTAGPGAAPSRNSGSRSAVVKRARPLADVILAMRYVNEGSAPPRV</sequence>
<evidence type="ECO:0000256" key="1">
    <source>
        <dbReference type="SAM" id="MobiDB-lite"/>
    </source>
</evidence>
<keyword evidence="3" id="KW-1185">Reference proteome</keyword>
<evidence type="ECO:0000313" key="3">
    <source>
        <dbReference type="Proteomes" id="UP000299102"/>
    </source>
</evidence>
<gene>
    <name evidence="2" type="ORF">EVAR_16716_1</name>
</gene>
<accession>A0A4C1V4E9</accession>
<comment type="caution">
    <text evidence="2">The sequence shown here is derived from an EMBL/GenBank/DDBJ whole genome shotgun (WGS) entry which is preliminary data.</text>
</comment>
<protein>
    <submittedName>
        <fullName evidence="2">Uncharacterized protein</fullName>
    </submittedName>
</protein>
<reference evidence="2 3" key="1">
    <citation type="journal article" date="2019" name="Commun. Biol.">
        <title>The bagworm genome reveals a unique fibroin gene that provides high tensile strength.</title>
        <authorList>
            <person name="Kono N."/>
            <person name="Nakamura H."/>
            <person name="Ohtoshi R."/>
            <person name="Tomita M."/>
            <person name="Numata K."/>
            <person name="Arakawa K."/>
        </authorList>
    </citation>
    <scope>NUCLEOTIDE SEQUENCE [LARGE SCALE GENOMIC DNA]</scope>
</reference>
<dbReference type="AlphaFoldDB" id="A0A4C1V4E9"/>
<name>A0A4C1V4E9_EUMVA</name>
<evidence type="ECO:0000313" key="2">
    <source>
        <dbReference type="EMBL" id="GBP33678.1"/>
    </source>
</evidence>
<proteinExistence type="predicted"/>
<dbReference type="Proteomes" id="UP000299102">
    <property type="component" value="Unassembled WGS sequence"/>
</dbReference>
<feature type="region of interest" description="Disordered" evidence="1">
    <location>
        <begin position="72"/>
        <end position="98"/>
    </location>
</feature>
<feature type="region of interest" description="Disordered" evidence="1">
    <location>
        <begin position="119"/>
        <end position="140"/>
    </location>
</feature>
<dbReference type="EMBL" id="BGZK01000277">
    <property type="protein sequence ID" value="GBP33678.1"/>
    <property type="molecule type" value="Genomic_DNA"/>
</dbReference>
<organism evidence="2 3">
    <name type="scientific">Eumeta variegata</name>
    <name type="common">Bagworm moth</name>
    <name type="synonym">Eumeta japonica</name>
    <dbReference type="NCBI Taxonomy" id="151549"/>
    <lineage>
        <taxon>Eukaryota</taxon>
        <taxon>Metazoa</taxon>
        <taxon>Ecdysozoa</taxon>
        <taxon>Arthropoda</taxon>
        <taxon>Hexapoda</taxon>
        <taxon>Insecta</taxon>
        <taxon>Pterygota</taxon>
        <taxon>Neoptera</taxon>
        <taxon>Endopterygota</taxon>
        <taxon>Lepidoptera</taxon>
        <taxon>Glossata</taxon>
        <taxon>Ditrysia</taxon>
        <taxon>Tineoidea</taxon>
        <taxon>Psychidae</taxon>
        <taxon>Oiketicinae</taxon>
        <taxon>Eumeta</taxon>
    </lineage>
</organism>